<dbReference type="Gene3D" id="2.30.42.10">
    <property type="match status" value="1"/>
</dbReference>
<keyword evidence="2 5" id="KW-0645">Protease</keyword>
<gene>
    <name evidence="5" type="ORF">AArc1_0637</name>
    <name evidence="6" type="ORF">AArcMg_3065</name>
</gene>
<organism evidence="5 8">
    <name type="scientific">Natrarchaeobaculum sulfurireducens</name>
    <dbReference type="NCBI Taxonomy" id="2044521"/>
    <lineage>
        <taxon>Archaea</taxon>
        <taxon>Methanobacteriati</taxon>
        <taxon>Methanobacteriota</taxon>
        <taxon>Stenosarchaea group</taxon>
        <taxon>Halobacteria</taxon>
        <taxon>Halobacteriales</taxon>
        <taxon>Natrialbaceae</taxon>
        <taxon>Natrarchaeobaculum</taxon>
    </lineage>
</organism>
<keyword evidence="7" id="KW-1185">Reference proteome</keyword>
<dbReference type="InterPro" id="IPR036034">
    <property type="entry name" value="PDZ_sf"/>
</dbReference>
<evidence type="ECO:0000256" key="3">
    <source>
        <dbReference type="ARBA" id="ARBA00022801"/>
    </source>
</evidence>
<accession>A0A346PU57</accession>
<feature type="domain" description="PDZ" evidence="4">
    <location>
        <begin position="214"/>
        <end position="319"/>
    </location>
</feature>
<reference evidence="8" key="1">
    <citation type="submission" date="2017-10" db="EMBL/GenBank/DDBJ databases">
        <title>Phenotypic and genomic properties of facultatively anaerobic sulfur-reducing natronoarchaea from hypersaline soda lakes.</title>
        <authorList>
            <person name="Sorokin D.Y."/>
            <person name="Kublanov I.V."/>
            <person name="Roman P."/>
            <person name="Sinninghe Damste J.S."/>
            <person name="Golyshin P.N."/>
            <person name="Rojo D."/>
            <person name="Ciordia S."/>
            <person name="Mena Md.C."/>
            <person name="Ferrer M."/>
            <person name="Messina E."/>
            <person name="Smedile F."/>
            <person name="La Spada G."/>
            <person name="La Cono V."/>
            <person name="Yakimov M.M."/>
        </authorList>
    </citation>
    <scope>NUCLEOTIDE SEQUENCE [LARGE SCALE GENOMIC DNA]</scope>
    <source>
        <strain evidence="8">AArc1</strain>
    </source>
</reference>
<evidence type="ECO:0000256" key="2">
    <source>
        <dbReference type="ARBA" id="ARBA00022670"/>
    </source>
</evidence>
<dbReference type="Gene3D" id="2.40.10.10">
    <property type="entry name" value="Trypsin-like serine proteases"/>
    <property type="match status" value="2"/>
</dbReference>
<accession>A0A346PBT6</accession>
<dbReference type="InterPro" id="IPR043504">
    <property type="entry name" value="Peptidase_S1_PA_chymotrypsin"/>
</dbReference>
<name>A0A346PBT6_9EURY</name>
<reference evidence="5" key="3">
    <citation type="journal article" date="2019" name="Int. J. Syst. Evol. Microbiol.">
        <title>Natronolimnobius sulfurireducens sp. nov. and Halalkaliarchaeum desulfuricum gen. nov., sp. nov., the first sulfur-respiring alkaliphilic haloarchaea from hypersaline alkaline lakes.</title>
        <authorList>
            <person name="Sorokin D.Y."/>
            <person name="Yakimov M."/>
            <person name="Messina E."/>
            <person name="Merkel A.Y."/>
            <person name="Bale N.J."/>
            <person name="Sinninghe Damste J.S."/>
        </authorList>
    </citation>
    <scope>NUCLEOTIDE SEQUENCE</scope>
    <source>
        <strain evidence="6">AArc-Mg</strain>
        <strain evidence="5">AArc1</strain>
    </source>
</reference>
<dbReference type="Proteomes" id="UP000258613">
    <property type="component" value="Chromosome"/>
</dbReference>
<protein>
    <submittedName>
        <fullName evidence="6">HtrA protease/chaperone protein</fullName>
    </submittedName>
    <submittedName>
        <fullName evidence="5">Serine protease Do (Heat-shock protein)</fullName>
    </submittedName>
</protein>
<evidence type="ECO:0000256" key="1">
    <source>
        <dbReference type="ARBA" id="ARBA00010541"/>
    </source>
</evidence>
<dbReference type="PANTHER" id="PTHR43343:SF3">
    <property type="entry name" value="PROTEASE DO-LIKE 8, CHLOROPLASTIC"/>
    <property type="match status" value="1"/>
</dbReference>
<evidence type="ECO:0000313" key="8">
    <source>
        <dbReference type="Proteomes" id="UP000258707"/>
    </source>
</evidence>
<dbReference type="GO" id="GO:0004252">
    <property type="term" value="F:serine-type endopeptidase activity"/>
    <property type="evidence" value="ECO:0007669"/>
    <property type="project" value="InterPro"/>
</dbReference>
<dbReference type="SUPFAM" id="SSF50156">
    <property type="entry name" value="PDZ domain-like"/>
    <property type="match status" value="1"/>
</dbReference>
<dbReference type="Pfam" id="PF13365">
    <property type="entry name" value="Trypsin_2"/>
    <property type="match status" value="1"/>
</dbReference>
<dbReference type="PANTHER" id="PTHR43343">
    <property type="entry name" value="PEPTIDASE S12"/>
    <property type="match status" value="1"/>
</dbReference>
<reference evidence="7" key="2">
    <citation type="submission" date="2018-02" db="EMBL/GenBank/DDBJ databases">
        <title>Phenotypic and genomic properties of facultatively anaerobic sulfur-reducing natronoarchaea from hypersaline soda lakes.</title>
        <authorList>
            <person name="Sorokin D.Y."/>
            <person name="Kublanov I.V."/>
            <person name="Roman P."/>
            <person name="Sinninghe Damste J.S."/>
            <person name="Golyshin P.N."/>
            <person name="Rojo D."/>
            <person name="Ciordia S."/>
            <person name="Mena M.D.C."/>
            <person name="Ferrer M."/>
            <person name="Messina E."/>
            <person name="Smedile F."/>
            <person name="La Spada G."/>
            <person name="La Cono V."/>
            <person name="Yakimov M.M."/>
        </authorList>
    </citation>
    <scope>NUCLEOTIDE SEQUENCE [LARGE SCALE GENOMIC DNA]</scope>
    <source>
        <strain evidence="7">AArc-Mg</strain>
    </source>
</reference>
<evidence type="ECO:0000259" key="4">
    <source>
        <dbReference type="Pfam" id="PF13180"/>
    </source>
</evidence>
<evidence type="ECO:0000313" key="7">
    <source>
        <dbReference type="Proteomes" id="UP000258613"/>
    </source>
</evidence>
<sequence length="328" mass="34028">MLGIALPVASAEDDRYVDVYEETIDDVVLVSVAGVDDAEPAGLGSGFVVDGYVVTNEHVVGDADEIELQFRDEQWRTGSVLGTDVHSDLAVLEVEDFPDAVDGFSLADDEPEIGQEVLALGNPLGLDASVSRGIISGVDRSLPSPTGFSIPAAIQTDAPVDPGNSGGPLVDLDGDALGIVFAGAGRTVGFAISARLADRVVPALVEDGEYQHAYMGVGVEPVGPLIADANDLEEPRGVLIVDVASDAPAADVLEPAADVSIVDGVPIPVDGDVVVAIDDEEIPNQEQLSSYLALETSPGDEIDVEVVRDGERETVGVTLEERPDVEAP</sequence>
<dbReference type="InterPro" id="IPR001940">
    <property type="entry name" value="Peptidase_S1C"/>
</dbReference>
<dbReference type="GO" id="GO:0006508">
    <property type="term" value="P:proteolysis"/>
    <property type="evidence" value="ECO:0007669"/>
    <property type="project" value="UniProtKB-KW"/>
</dbReference>
<dbReference type="InterPro" id="IPR051201">
    <property type="entry name" value="Chloro_Bact_Ser_Proteases"/>
</dbReference>
<comment type="similarity">
    <text evidence="1">Belongs to the peptidase S1C family.</text>
</comment>
<proteinExistence type="inferred from homology"/>
<dbReference type="EMBL" id="CP024047">
    <property type="protein sequence ID" value="AXR76981.1"/>
    <property type="molecule type" value="Genomic_DNA"/>
</dbReference>
<dbReference type="InterPro" id="IPR009003">
    <property type="entry name" value="Peptidase_S1_PA"/>
</dbReference>
<dbReference type="InterPro" id="IPR001478">
    <property type="entry name" value="PDZ"/>
</dbReference>
<dbReference type="EMBL" id="CP027033">
    <property type="protein sequence ID" value="AXR83052.1"/>
    <property type="molecule type" value="Genomic_DNA"/>
</dbReference>
<evidence type="ECO:0000313" key="5">
    <source>
        <dbReference type="EMBL" id="AXR76981.1"/>
    </source>
</evidence>
<dbReference type="KEGG" id="nan:AArc1_0637"/>
<dbReference type="Proteomes" id="UP000258707">
    <property type="component" value="Chromosome"/>
</dbReference>
<dbReference type="PRINTS" id="PR00834">
    <property type="entry name" value="PROTEASES2C"/>
</dbReference>
<keyword evidence="3" id="KW-0378">Hydrolase</keyword>
<dbReference type="SUPFAM" id="SSF50494">
    <property type="entry name" value="Trypsin-like serine proteases"/>
    <property type="match status" value="1"/>
</dbReference>
<dbReference type="KEGG" id="nag:AArcMg_3065"/>
<dbReference type="AlphaFoldDB" id="A0A346PBT6"/>
<dbReference type="Pfam" id="PF13180">
    <property type="entry name" value="PDZ_2"/>
    <property type="match status" value="1"/>
</dbReference>
<evidence type="ECO:0000313" key="6">
    <source>
        <dbReference type="EMBL" id="AXR83052.1"/>
    </source>
</evidence>